<keyword evidence="1" id="KW-0732">Signal</keyword>
<proteinExistence type="predicted"/>
<gene>
    <name evidence="2" type="ORF">C8J28_10367</name>
</gene>
<evidence type="ECO:0000256" key="1">
    <source>
        <dbReference type="SAM" id="SignalP"/>
    </source>
</evidence>
<dbReference type="PROSITE" id="PS51257">
    <property type="entry name" value="PROKAR_LIPOPROTEIN"/>
    <property type="match status" value="1"/>
</dbReference>
<protein>
    <recommendedName>
        <fullName evidence="4">Lipoprotein</fullName>
    </recommendedName>
</protein>
<evidence type="ECO:0008006" key="4">
    <source>
        <dbReference type="Google" id="ProtNLM"/>
    </source>
</evidence>
<evidence type="ECO:0000313" key="3">
    <source>
        <dbReference type="Proteomes" id="UP000244060"/>
    </source>
</evidence>
<organism evidence="2 3">
    <name type="scientific">Cereibacter azotoformans</name>
    <dbReference type="NCBI Taxonomy" id="43057"/>
    <lineage>
        <taxon>Bacteria</taxon>
        <taxon>Pseudomonadati</taxon>
        <taxon>Pseudomonadota</taxon>
        <taxon>Alphaproteobacteria</taxon>
        <taxon>Rhodobacterales</taxon>
        <taxon>Paracoccaceae</taxon>
        <taxon>Cereibacter</taxon>
    </lineage>
</organism>
<reference evidence="2 3" key="1">
    <citation type="submission" date="2018-04" db="EMBL/GenBank/DDBJ databases">
        <title>Genomic Encyclopedia of Type Strains, Phase III (KMG-III): the genomes of soil and plant-associated and newly described type strains.</title>
        <authorList>
            <person name="Whitman W."/>
        </authorList>
    </citation>
    <scope>NUCLEOTIDE SEQUENCE [LARGE SCALE GENOMIC DNA]</scope>
    <source>
        <strain evidence="2 3">KA25</strain>
    </source>
</reference>
<name>A0A2T5KC04_9RHOB</name>
<dbReference type="AlphaFoldDB" id="A0A2T5KC04"/>
<dbReference type="EMBL" id="QAOT01000003">
    <property type="protein sequence ID" value="PTR19943.1"/>
    <property type="molecule type" value="Genomic_DNA"/>
</dbReference>
<sequence length="44" mass="4790">MSKSTVVFALCMVAFVAACAKKEETVYVEQPAVTAEPVYTGKYK</sequence>
<evidence type="ECO:0000313" key="2">
    <source>
        <dbReference type="EMBL" id="PTR19943.1"/>
    </source>
</evidence>
<dbReference type="RefSeq" id="WP_044248239.1">
    <property type="nucleotide sequence ID" value="NZ_CP089965.1"/>
</dbReference>
<feature type="chain" id="PRO_5015488750" description="Lipoprotein" evidence="1">
    <location>
        <begin position="21"/>
        <end position="44"/>
    </location>
</feature>
<accession>A0A2T5KC04</accession>
<dbReference type="OrthoDB" id="7870993at2"/>
<comment type="caution">
    <text evidence="2">The sequence shown here is derived from an EMBL/GenBank/DDBJ whole genome shotgun (WGS) entry which is preliminary data.</text>
</comment>
<dbReference type="Proteomes" id="UP000244060">
    <property type="component" value="Unassembled WGS sequence"/>
</dbReference>
<feature type="signal peptide" evidence="1">
    <location>
        <begin position="1"/>
        <end position="20"/>
    </location>
</feature>
<keyword evidence="3" id="KW-1185">Reference proteome</keyword>